<name>A0A8J4UTY4_CLAMG</name>
<keyword evidence="3" id="KW-1185">Reference proteome</keyword>
<comment type="caution">
    <text evidence="2">The sequence shown here is derived from an EMBL/GenBank/DDBJ whole genome shotgun (WGS) entry which is preliminary data.</text>
</comment>
<organism evidence="2 3">
    <name type="scientific">Clarias magur</name>
    <name type="common">Asian catfish</name>
    <name type="synonym">Macropteronotus magur</name>
    <dbReference type="NCBI Taxonomy" id="1594786"/>
    <lineage>
        <taxon>Eukaryota</taxon>
        <taxon>Metazoa</taxon>
        <taxon>Chordata</taxon>
        <taxon>Craniata</taxon>
        <taxon>Vertebrata</taxon>
        <taxon>Euteleostomi</taxon>
        <taxon>Actinopterygii</taxon>
        <taxon>Neopterygii</taxon>
        <taxon>Teleostei</taxon>
        <taxon>Ostariophysi</taxon>
        <taxon>Siluriformes</taxon>
        <taxon>Clariidae</taxon>
        <taxon>Clarias</taxon>
    </lineage>
</organism>
<gene>
    <name evidence="2" type="ORF">DAT39_004289</name>
</gene>
<reference evidence="2" key="1">
    <citation type="submission" date="2020-07" db="EMBL/GenBank/DDBJ databases">
        <title>Clarias magur genome sequencing, assembly and annotation.</title>
        <authorList>
            <person name="Kushwaha B."/>
            <person name="Kumar R."/>
            <person name="Das P."/>
            <person name="Joshi C.G."/>
            <person name="Kumar D."/>
            <person name="Nagpure N.S."/>
            <person name="Pandey M."/>
            <person name="Agarwal S."/>
            <person name="Srivastava S."/>
            <person name="Singh M."/>
            <person name="Sahoo L."/>
            <person name="Jayasankar P."/>
            <person name="Meher P.K."/>
            <person name="Koringa P.G."/>
            <person name="Iquebal M.A."/>
            <person name="Das S.P."/>
            <person name="Bit A."/>
            <person name="Patnaik S."/>
            <person name="Patel N."/>
            <person name="Shah T.M."/>
            <person name="Hinsu A."/>
            <person name="Jena J.K."/>
        </authorList>
    </citation>
    <scope>NUCLEOTIDE SEQUENCE</scope>
    <source>
        <strain evidence="2">CIFAMagur01</strain>
        <tissue evidence="2">Testis</tissue>
    </source>
</reference>
<dbReference type="AlphaFoldDB" id="A0A8J4UTY4"/>
<dbReference type="EMBL" id="QNUK01000038">
    <property type="protein sequence ID" value="KAF5906082.1"/>
    <property type="molecule type" value="Genomic_DNA"/>
</dbReference>
<dbReference type="Proteomes" id="UP000727407">
    <property type="component" value="Unassembled WGS sequence"/>
</dbReference>
<evidence type="ECO:0000313" key="2">
    <source>
        <dbReference type="EMBL" id="KAF5906082.1"/>
    </source>
</evidence>
<evidence type="ECO:0000256" key="1">
    <source>
        <dbReference type="SAM" id="MobiDB-lite"/>
    </source>
</evidence>
<protein>
    <submittedName>
        <fullName evidence="2">Uncharacterized protein</fullName>
    </submittedName>
</protein>
<feature type="compositionally biased region" description="Basic and acidic residues" evidence="1">
    <location>
        <begin position="69"/>
        <end position="90"/>
    </location>
</feature>
<evidence type="ECO:0000313" key="3">
    <source>
        <dbReference type="Proteomes" id="UP000727407"/>
    </source>
</evidence>
<proteinExistence type="predicted"/>
<feature type="region of interest" description="Disordered" evidence="1">
    <location>
        <begin position="62"/>
        <end position="90"/>
    </location>
</feature>
<accession>A0A8J4UTY4</accession>
<sequence length="90" mass="10559">MQGVKDFLRLDMVNALIWFRTKPDRGVCRVCERREEGIEVIRVDSQHRSGSLLFLSPLRSRPALAPESPTDREHQLHPHRETVEFKLDPR</sequence>